<organism evidence="11 12">
    <name type="scientific">Candidatus Lokiarchaeum ossiferum</name>
    <dbReference type="NCBI Taxonomy" id="2951803"/>
    <lineage>
        <taxon>Archaea</taxon>
        <taxon>Promethearchaeati</taxon>
        <taxon>Promethearchaeota</taxon>
        <taxon>Promethearchaeia</taxon>
        <taxon>Promethearchaeales</taxon>
        <taxon>Promethearchaeaceae</taxon>
        <taxon>Candidatus Lokiarchaeum</taxon>
    </lineage>
</organism>
<keyword evidence="5" id="KW-0067">ATP-binding</keyword>
<feature type="domain" description="PAS" evidence="9">
    <location>
        <begin position="134"/>
        <end position="189"/>
    </location>
</feature>
<dbReference type="InterPro" id="IPR035965">
    <property type="entry name" value="PAS-like_dom_sf"/>
</dbReference>
<dbReference type="InterPro" id="IPR036097">
    <property type="entry name" value="HisK_dim/P_sf"/>
</dbReference>
<name>A0ABY6HWG1_9ARCH</name>
<evidence type="ECO:0000256" key="4">
    <source>
        <dbReference type="ARBA" id="ARBA00022777"/>
    </source>
</evidence>
<reference evidence="11" key="1">
    <citation type="submission" date="2022-09" db="EMBL/GenBank/DDBJ databases">
        <title>Actin cytoskeleton and complex cell architecture in an #Asgard archaeon.</title>
        <authorList>
            <person name="Ponce Toledo R.I."/>
            <person name="Schleper C."/>
            <person name="Rodrigues Oliveira T."/>
            <person name="Wollweber F."/>
            <person name="Xu J."/>
            <person name="Rittmann S."/>
            <person name="Klingl A."/>
            <person name="Pilhofer M."/>
        </authorList>
    </citation>
    <scope>NUCLEOTIDE SEQUENCE</scope>
    <source>
        <strain evidence="11">B-35</strain>
    </source>
</reference>
<feature type="domain" description="PAC" evidence="10">
    <location>
        <begin position="331"/>
        <end position="382"/>
    </location>
</feature>
<dbReference type="SMART" id="SM00388">
    <property type="entry name" value="HisKA"/>
    <property type="match status" value="1"/>
</dbReference>
<dbReference type="InterPro" id="IPR000014">
    <property type="entry name" value="PAS"/>
</dbReference>
<proteinExistence type="predicted"/>
<dbReference type="InterPro" id="IPR003594">
    <property type="entry name" value="HATPase_dom"/>
</dbReference>
<evidence type="ECO:0000256" key="1">
    <source>
        <dbReference type="ARBA" id="ARBA00022553"/>
    </source>
</evidence>
<dbReference type="Proteomes" id="UP001208689">
    <property type="component" value="Chromosome"/>
</dbReference>
<feature type="domain" description="Histidine kinase" evidence="8">
    <location>
        <begin position="395"/>
        <end position="610"/>
    </location>
</feature>
<dbReference type="Pfam" id="PF13188">
    <property type="entry name" value="PAS_8"/>
    <property type="match status" value="1"/>
</dbReference>
<dbReference type="SUPFAM" id="SSF47384">
    <property type="entry name" value="Homodimeric domain of signal transducing histidine kinase"/>
    <property type="match status" value="1"/>
</dbReference>
<keyword evidence="2 11" id="KW-0808">Transferase</keyword>
<gene>
    <name evidence="11" type="ORF">NEF87_003472</name>
</gene>
<feature type="domain" description="PAS" evidence="9">
    <location>
        <begin position="257"/>
        <end position="327"/>
    </location>
</feature>
<dbReference type="Pfam" id="PF00512">
    <property type="entry name" value="HisKA"/>
    <property type="match status" value="1"/>
</dbReference>
<dbReference type="EC" id="2.7.-.-" evidence="11"/>
<dbReference type="SMART" id="SM00086">
    <property type="entry name" value="PAC"/>
    <property type="match status" value="1"/>
</dbReference>
<evidence type="ECO:0000256" key="6">
    <source>
        <dbReference type="ARBA" id="ARBA00023012"/>
    </source>
</evidence>
<keyword evidence="4" id="KW-0418">Kinase</keyword>
<dbReference type="InterPro" id="IPR036890">
    <property type="entry name" value="HATPase_C_sf"/>
</dbReference>
<dbReference type="SMART" id="SM00091">
    <property type="entry name" value="PAS"/>
    <property type="match status" value="3"/>
</dbReference>
<dbReference type="PANTHER" id="PTHR43065">
    <property type="entry name" value="SENSOR HISTIDINE KINASE"/>
    <property type="match status" value="1"/>
</dbReference>
<evidence type="ECO:0000313" key="11">
    <source>
        <dbReference type="EMBL" id="UYP47187.1"/>
    </source>
</evidence>
<dbReference type="InterPro" id="IPR000700">
    <property type="entry name" value="PAS-assoc_C"/>
</dbReference>
<dbReference type="PROSITE" id="PS50109">
    <property type="entry name" value="HIS_KIN"/>
    <property type="match status" value="1"/>
</dbReference>
<accession>A0ABY6HWG1</accession>
<feature type="coiled-coil region" evidence="7">
    <location>
        <begin position="416"/>
        <end position="443"/>
    </location>
</feature>
<dbReference type="CDD" id="cd00130">
    <property type="entry name" value="PAS"/>
    <property type="match status" value="2"/>
</dbReference>
<dbReference type="PANTHER" id="PTHR43065:SF42">
    <property type="entry name" value="TWO-COMPONENT SENSOR PPRA"/>
    <property type="match status" value="1"/>
</dbReference>
<dbReference type="GO" id="GO:0016740">
    <property type="term" value="F:transferase activity"/>
    <property type="evidence" value="ECO:0007669"/>
    <property type="project" value="UniProtKB-KW"/>
</dbReference>
<dbReference type="PROSITE" id="PS50113">
    <property type="entry name" value="PAC"/>
    <property type="match status" value="1"/>
</dbReference>
<keyword evidence="12" id="KW-1185">Reference proteome</keyword>
<dbReference type="InterPro" id="IPR013767">
    <property type="entry name" value="PAS_fold"/>
</dbReference>
<evidence type="ECO:0000259" key="10">
    <source>
        <dbReference type="PROSITE" id="PS50113"/>
    </source>
</evidence>
<evidence type="ECO:0000259" key="8">
    <source>
        <dbReference type="PROSITE" id="PS50109"/>
    </source>
</evidence>
<evidence type="ECO:0000256" key="5">
    <source>
        <dbReference type="ARBA" id="ARBA00022840"/>
    </source>
</evidence>
<evidence type="ECO:0000256" key="3">
    <source>
        <dbReference type="ARBA" id="ARBA00022741"/>
    </source>
</evidence>
<dbReference type="SUPFAM" id="SSF55874">
    <property type="entry name" value="ATPase domain of HSP90 chaperone/DNA topoisomerase II/histidine kinase"/>
    <property type="match status" value="1"/>
</dbReference>
<dbReference type="PRINTS" id="PR00344">
    <property type="entry name" value="BCTRLSENSOR"/>
</dbReference>
<dbReference type="Pfam" id="PF02518">
    <property type="entry name" value="HATPase_c"/>
    <property type="match status" value="1"/>
</dbReference>
<keyword evidence="3" id="KW-0547">Nucleotide-binding</keyword>
<sequence length="611" mass="70446">MSMDIEDYHQNMKQIKLICEDLPFPILIVDSGEHCIFINHHFTNVIKYSLDDIPILQTWNSIALLEQNSDIKAFKHSQKYKPPHNKLKILKIRCKDQRIRNFIIQNVEIFKEFTIFFFIDPALLLEIEMKTSLTEAYLHKMIEEFPLPIVLTDKEDVVEYINPAFSKMFGYTQEDIKSNDDWGRLAYPDPAYFEKIRNQREYLDLNNARIRERLVNCKDGSKKYIINQDIFIDNKRELTISLDITKLRRIEEAKKQQDILFEQMIENAQDIIVLLTLEGIIISINPACNNILQYSQKEMIGKNSNDFVSEKHRNFTDQQALAKIQGKKKKTRYSVDMIRKDGSICNMEVSSNIIYKDNQPHRIQAILRDVTELRKISAESHRNERVESISLLAGGIAHDFNNILSAILGNINLLQIESDEQEKIEIINDLENATLQARNLTQQLLSFSKGGTPIKNVSSLEDLVVKSAHFVLRGTNIQSEINLCENLPQISFDEGQIYQVLNNILINAIQAMENGGMITLSTERVTIDKNNYFPIPEGEYALIKIKDMGIGISPEEQKRIFDPYFTTKATGSGLGLTSCYSIIKNHNGYLTFESELNRGTTFFIYLPIVLV</sequence>
<keyword evidence="6" id="KW-0902">Two-component regulatory system</keyword>
<dbReference type="SMART" id="SM00387">
    <property type="entry name" value="HATPase_c"/>
    <property type="match status" value="1"/>
</dbReference>
<dbReference type="Gene3D" id="3.30.450.20">
    <property type="entry name" value="PAS domain"/>
    <property type="match status" value="2"/>
</dbReference>
<dbReference type="SUPFAM" id="SSF55785">
    <property type="entry name" value="PYP-like sensor domain (PAS domain)"/>
    <property type="match status" value="2"/>
</dbReference>
<dbReference type="InterPro" id="IPR001610">
    <property type="entry name" value="PAC"/>
</dbReference>
<dbReference type="Gene3D" id="3.30.565.10">
    <property type="entry name" value="Histidine kinase-like ATPase, C-terminal domain"/>
    <property type="match status" value="1"/>
</dbReference>
<protein>
    <submittedName>
        <fullName evidence="11">Adaptive-response sensory-kinase SasA</fullName>
        <ecNumber evidence="11">2.7.-.-</ecNumber>
    </submittedName>
</protein>
<dbReference type="InterPro" id="IPR003661">
    <property type="entry name" value="HisK_dim/P_dom"/>
</dbReference>
<dbReference type="InterPro" id="IPR004358">
    <property type="entry name" value="Sig_transdc_His_kin-like_C"/>
</dbReference>
<evidence type="ECO:0000313" key="12">
    <source>
        <dbReference type="Proteomes" id="UP001208689"/>
    </source>
</evidence>
<dbReference type="EMBL" id="CP104013">
    <property type="protein sequence ID" value="UYP47187.1"/>
    <property type="molecule type" value="Genomic_DNA"/>
</dbReference>
<dbReference type="Pfam" id="PF00989">
    <property type="entry name" value="PAS"/>
    <property type="match status" value="1"/>
</dbReference>
<dbReference type="PROSITE" id="PS50112">
    <property type="entry name" value="PAS"/>
    <property type="match status" value="2"/>
</dbReference>
<dbReference type="InterPro" id="IPR005467">
    <property type="entry name" value="His_kinase_dom"/>
</dbReference>
<evidence type="ECO:0000256" key="7">
    <source>
        <dbReference type="SAM" id="Coils"/>
    </source>
</evidence>
<keyword evidence="1" id="KW-0597">Phosphoprotein</keyword>
<dbReference type="CDD" id="cd00082">
    <property type="entry name" value="HisKA"/>
    <property type="match status" value="1"/>
</dbReference>
<keyword evidence="7" id="KW-0175">Coiled coil</keyword>
<dbReference type="NCBIfam" id="TIGR00229">
    <property type="entry name" value="sensory_box"/>
    <property type="match status" value="2"/>
</dbReference>
<dbReference type="Gene3D" id="1.10.287.130">
    <property type="match status" value="1"/>
</dbReference>
<evidence type="ECO:0000256" key="2">
    <source>
        <dbReference type="ARBA" id="ARBA00022679"/>
    </source>
</evidence>
<evidence type="ECO:0000259" key="9">
    <source>
        <dbReference type="PROSITE" id="PS50112"/>
    </source>
</evidence>